<name>A0A401ZR10_9CHLR</name>
<evidence type="ECO:0000256" key="5">
    <source>
        <dbReference type="ARBA" id="ARBA00023136"/>
    </source>
</evidence>
<reference evidence="8" key="1">
    <citation type="submission" date="2018-12" db="EMBL/GenBank/DDBJ databases">
        <title>Tengunoibacter tsumagoiensis gen. nov., sp. nov., Dictyobacter kobayashii sp. nov., D. alpinus sp. nov., and D. joshuensis sp. nov. and description of Dictyobacteraceae fam. nov. within the order Ktedonobacterales isolated from Tengu-no-mugimeshi.</title>
        <authorList>
            <person name="Wang C.M."/>
            <person name="Zheng Y."/>
            <person name="Sakai Y."/>
            <person name="Toyoda A."/>
            <person name="Minakuchi Y."/>
            <person name="Abe K."/>
            <person name="Yokota A."/>
            <person name="Yabe S."/>
        </authorList>
    </citation>
    <scope>NUCLEOTIDE SEQUENCE [LARGE SCALE GENOMIC DNA]</scope>
    <source>
        <strain evidence="8">S-27</strain>
    </source>
</reference>
<evidence type="ECO:0000256" key="6">
    <source>
        <dbReference type="SAM" id="Phobius"/>
    </source>
</evidence>
<feature type="transmembrane region" description="Helical" evidence="6">
    <location>
        <begin position="285"/>
        <end position="306"/>
    </location>
</feature>
<feature type="transmembrane region" description="Helical" evidence="6">
    <location>
        <begin position="143"/>
        <end position="169"/>
    </location>
</feature>
<comment type="subcellular location">
    <subcellularLocation>
        <location evidence="1">Cell membrane</location>
        <topology evidence="1">Multi-pass membrane protein</topology>
    </subcellularLocation>
</comment>
<feature type="transmembrane region" description="Helical" evidence="6">
    <location>
        <begin position="254"/>
        <end position="273"/>
    </location>
</feature>
<keyword evidence="4 6" id="KW-1133">Transmembrane helix</keyword>
<feature type="transmembrane region" description="Helical" evidence="6">
    <location>
        <begin position="110"/>
        <end position="131"/>
    </location>
</feature>
<dbReference type="PANTHER" id="PTHR32196">
    <property type="entry name" value="ABC TRANSPORTER PERMEASE PROTEIN YPHD-RELATED-RELATED"/>
    <property type="match status" value="1"/>
</dbReference>
<dbReference type="GO" id="GO:0005886">
    <property type="term" value="C:plasma membrane"/>
    <property type="evidence" value="ECO:0007669"/>
    <property type="project" value="UniProtKB-SubCell"/>
</dbReference>
<keyword evidence="2" id="KW-1003">Cell membrane</keyword>
<evidence type="ECO:0000256" key="3">
    <source>
        <dbReference type="ARBA" id="ARBA00022692"/>
    </source>
</evidence>
<dbReference type="Pfam" id="PF02653">
    <property type="entry name" value="BPD_transp_2"/>
    <property type="match status" value="1"/>
</dbReference>
<dbReference type="OrthoDB" id="9813906at2"/>
<dbReference type="GO" id="GO:0022857">
    <property type="term" value="F:transmembrane transporter activity"/>
    <property type="evidence" value="ECO:0007669"/>
    <property type="project" value="InterPro"/>
</dbReference>
<dbReference type="AlphaFoldDB" id="A0A401ZR10"/>
<evidence type="ECO:0000256" key="2">
    <source>
        <dbReference type="ARBA" id="ARBA00022475"/>
    </source>
</evidence>
<organism evidence="7 8">
    <name type="scientific">Dictyobacter aurantiacus</name>
    <dbReference type="NCBI Taxonomy" id="1936993"/>
    <lineage>
        <taxon>Bacteria</taxon>
        <taxon>Bacillati</taxon>
        <taxon>Chloroflexota</taxon>
        <taxon>Ktedonobacteria</taxon>
        <taxon>Ktedonobacterales</taxon>
        <taxon>Dictyobacteraceae</taxon>
        <taxon>Dictyobacter</taxon>
    </lineage>
</organism>
<accession>A0A401ZR10</accession>
<keyword evidence="3 6" id="KW-0812">Transmembrane</keyword>
<protein>
    <submittedName>
        <fullName evidence="7">Sugar ABC transporter permease</fullName>
    </submittedName>
</protein>
<feature type="transmembrane region" description="Helical" evidence="6">
    <location>
        <begin position="200"/>
        <end position="223"/>
    </location>
</feature>
<dbReference type="PANTHER" id="PTHR32196:SF63">
    <property type="entry name" value="INNER MEMBRANE ABC TRANSPORTER PERMEASE PROTEIN YJFF"/>
    <property type="match status" value="1"/>
</dbReference>
<evidence type="ECO:0000256" key="4">
    <source>
        <dbReference type="ARBA" id="ARBA00022989"/>
    </source>
</evidence>
<dbReference type="EMBL" id="BIFQ01000002">
    <property type="protein sequence ID" value="GCE09240.1"/>
    <property type="molecule type" value="Genomic_DNA"/>
</dbReference>
<evidence type="ECO:0000313" key="8">
    <source>
        <dbReference type="Proteomes" id="UP000287224"/>
    </source>
</evidence>
<feature type="transmembrane region" description="Helical" evidence="6">
    <location>
        <begin position="83"/>
        <end position="103"/>
    </location>
</feature>
<dbReference type="InterPro" id="IPR001851">
    <property type="entry name" value="ABC_transp_permease"/>
</dbReference>
<dbReference type="Proteomes" id="UP000287224">
    <property type="component" value="Unassembled WGS sequence"/>
</dbReference>
<evidence type="ECO:0000313" key="7">
    <source>
        <dbReference type="EMBL" id="GCE09240.1"/>
    </source>
</evidence>
<feature type="transmembrane region" description="Helical" evidence="6">
    <location>
        <begin position="31"/>
        <end position="52"/>
    </location>
</feature>
<evidence type="ECO:0000256" key="1">
    <source>
        <dbReference type="ARBA" id="ARBA00004651"/>
    </source>
</evidence>
<gene>
    <name evidence="7" type="ORF">KDAU_65690</name>
</gene>
<dbReference type="CDD" id="cd06579">
    <property type="entry name" value="TM_PBP1_transp_AraH_like"/>
    <property type="match status" value="1"/>
</dbReference>
<proteinExistence type="predicted"/>
<feature type="transmembrane region" description="Helical" evidence="6">
    <location>
        <begin position="229"/>
        <end position="247"/>
    </location>
</feature>
<keyword evidence="8" id="KW-1185">Reference proteome</keyword>
<keyword evidence="5 6" id="KW-0472">Membrane</keyword>
<comment type="caution">
    <text evidence="7">The sequence shown here is derived from an EMBL/GenBank/DDBJ whole genome shotgun (WGS) entry which is preliminary data.</text>
</comment>
<sequence length="325" mass="34035">MLSQQGPLLIFVLLFLFASFRYTYFLSTYNMISFFSYNTIFGLLALGETFVIMTGNIDISVGSVAALSAVVATRFSGAGLVPALGMALLVGLLIGLLNGWAVARLRIPPFIVTLATLIGVRGMALIISGAATLSTSGNDFPAIYSGTLLGIPVPILLLVVAFVLGSILLHYTRFGRHALAIGGNEEAARLMGLPVVRIKLLVYVISGILASLAGVLLAAQTYTGNPNEAVGWELNAIAAVIVGGTLLTGGKGTLFGSLVGALLLGLILNVLNFENGYGLISLSSYWETVIRGAFLLVVVLLQTRLAGQKKLRAMVLSPAPKAPPV</sequence>